<dbReference type="WBParaSite" id="SBAD_0000080101-mRNA-1">
    <property type="protein sequence ID" value="SBAD_0000080101-mRNA-1"/>
    <property type="gene ID" value="SBAD_0000080101"/>
</dbReference>
<dbReference type="Proteomes" id="UP000270296">
    <property type="component" value="Unassembled WGS sequence"/>
</dbReference>
<dbReference type="GO" id="GO:0050793">
    <property type="term" value="P:regulation of developmental process"/>
    <property type="evidence" value="ECO:0007669"/>
    <property type="project" value="UniProtKB-ARBA"/>
</dbReference>
<evidence type="ECO:0000313" key="3">
    <source>
        <dbReference type="Proteomes" id="UP000270296"/>
    </source>
</evidence>
<sequence>MTHKPTTIDREIQRNMDILRQLLLEERKNDVKKGFSRQWTNDQDFFEDICSETYAKLPALPQQIWGKLVFMEMNRRVGKLYVRQPSIIIDGSDIHFDGLR</sequence>
<dbReference type="PANTHER" id="PTHR22742">
    <property type="entry name" value="EXPANSION, ISOFORM A-RELATED"/>
    <property type="match status" value="1"/>
</dbReference>
<dbReference type="SUPFAM" id="SSF49879">
    <property type="entry name" value="SMAD/FHA domain"/>
    <property type="match status" value="1"/>
</dbReference>
<evidence type="ECO:0000313" key="4">
    <source>
        <dbReference type="WBParaSite" id="SBAD_0000080101-mRNA-1"/>
    </source>
</evidence>
<dbReference type="GO" id="GO:0051239">
    <property type="term" value="P:regulation of multicellular organismal process"/>
    <property type="evidence" value="ECO:0007669"/>
    <property type="project" value="UniProtKB-ARBA"/>
</dbReference>
<gene>
    <name evidence="2" type="ORF">SBAD_LOCUS778</name>
</gene>
<name>A0A183IAY4_9BILA</name>
<dbReference type="InterPro" id="IPR017855">
    <property type="entry name" value="SMAD-like_dom_sf"/>
</dbReference>
<dbReference type="OrthoDB" id="5973987at2759"/>
<dbReference type="EMBL" id="UZAM01006623">
    <property type="protein sequence ID" value="VDO92084.1"/>
    <property type="molecule type" value="Genomic_DNA"/>
</dbReference>
<proteinExistence type="predicted"/>
<evidence type="ECO:0000313" key="2">
    <source>
        <dbReference type="EMBL" id="VDO92084.1"/>
    </source>
</evidence>
<evidence type="ECO:0000259" key="1">
    <source>
        <dbReference type="PROSITE" id="PS51076"/>
    </source>
</evidence>
<dbReference type="GO" id="GO:0009791">
    <property type="term" value="P:post-embryonic development"/>
    <property type="evidence" value="ECO:0007669"/>
    <property type="project" value="UniProtKB-ARBA"/>
</dbReference>
<dbReference type="Gene3D" id="2.60.200.10">
    <property type="match status" value="1"/>
</dbReference>
<protein>
    <submittedName>
        <fullName evidence="4">MH2 domain-containing protein</fullName>
    </submittedName>
</protein>
<accession>A0A183IAY4</accession>
<organism evidence="4">
    <name type="scientific">Soboliphyme baturini</name>
    <dbReference type="NCBI Taxonomy" id="241478"/>
    <lineage>
        <taxon>Eukaryota</taxon>
        <taxon>Metazoa</taxon>
        <taxon>Ecdysozoa</taxon>
        <taxon>Nematoda</taxon>
        <taxon>Enoplea</taxon>
        <taxon>Dorylaimia</taxon>
        <taxon>Dioctophymatida</taxon>
        <taxon>Dioctophymatoidea</taxon>
        <taxon>Soboliphymatidae</taxon>
        <taxon>Soboliphyme</taxon>
    </lineage>
</organism>
<dbReference type="AlphaFoldDB" id="A0A183IAY4"/>
<reference evidence="4" key="1">
    <citation type="submission" date="2016-06" db="UniProtKB">
        <authorList>
            <consortium name="WormBaseParasite"/>
        </authorList>
    </citation>
    <scope>IDENTIFICATION</scope>
</reference>
<keyword evidence="3" id="KW-1185">Reference proteome</keyword>
<reference evidence="2 3" key="2">
    <citation type="submission" date="2018-11" db="EMBL/GenBank/DDBJ databases">
        <authorList>
            <consortium name="Pathogen Informatics"/>
        </authorList>
    </citation>
    <scope>NUCLEOTIDE SEQUENCE [LARGE SCALE GENOMIC DNA]</scope>
</reference>
<dbReference type="PROSITE" id="PS51076">
    <property type="entry name" value="MH2"/>
    <property type="match status" value="1"/>
</dbReference>
<dbReference type="InterPro" id="IPR008984">
    <property type="entry name" value="SMAD_FHA_dom_sf"/>
</dbReference>
<dbReference type="InterPro" id="IPR001132">
    <property type="entry name" value="SMAD_dom_Dwarfin-type"/>
</dbReference>
<feature type="domain" description="MH2" evidence="1">
    <location>
        <begin position="65"/>
        <end position="100"/>
    </location>
</feature>
<dbReference type="PANTHER" id="PTHR22742:SF2">
    <property type="entry name" value="EXPANSION, ISOFORM A-RELATED"/>
    <property type="match status" value="1"/>
</dbReference>
<dbReference type="GO" id="GO:0006355">
    <property type="term" value="P:regulation of DNA-templated transcription"/>
    <property type="evidence" value="ECO:0007669"/>
    <property type="project" value="InterPro"/>
</dbReference>